<organism evidence="10 11">
    <name type="scientific">Cupriavidus pinatubonensis</name>
    <dbReference type="NCBI Taxonomy" id="248026"/>
    <lineage>
        <taxon>Bacteria</taxon>
        <taxon>Pseudomonadati</taxon>
        <taxon>Pseudomonadota</taxon>
        <taxon>Betaproteobacteria</taxon>
        <taxon>Burkholderiales</taxon>
        <taxon>Burkholderiaceae</taxon>
        <taxon>Cupriavidus</taxon>
    </lineage>
</organism>
<evidence type="ECO:0000256" key="7">
    <source>
        <dbReference type="PROSITE-ProRule" id="PRU00433"/>
    </source>
</evidence>
<evidence type="ECO:0000256" key="6">
    <source>
        <dbReference type="ARBA" id="ARBA00023004"/>
    </source>
</evidence>
<evidence type="ECO:0000313" key="10">
    <source>
        <dbReference type="EMBL" id="CAG9187518.1"/>
    </source>
</evidence>
<keyword evidence="11" id="KW-1185">Reference proteome</keyword>
<evidence type="ECO:0000313" key="11">
    <source>
        <dbReference type="Proteomes" id="UP000701702"/>
    </source>
</evidence>
<comment type="caution">
    <text evidence="10">The sequence shown here is derived from an EMBL/GenBank/DDBJ whole genome shotgun (WGS) entry which is preliminary data.</text>
</comment>
<dbReference type="SUPFAM" id="SSF46626">
    <property type="entry name" value="Cytochrome c"/>
    <property type="match status" value="2"/>
</dbReference>
<dbReference type="PANTHER" id="PTHR30600:SF10">
    <property type="entry name" value="BLL6722 PROTEIN"/>
    <property type="match status" value="1"/>
</dbReference>
<name>A0ABM8Y418_9BURK</name>
<dbReference type="InterPro" id="IPR004852">
    <property type="entry name" value="Di-haem_cyt_c_peroxidsae"/>
</dbReference>
<dbReference type="PROSITE" id="PS51257">
    <property type="entry name" value="PROKAR_LIPOPROTEIN"/>
    <property type="match status" value="1"/>
</dbReference>
<sequence length="459" mass="48856">MTTKMSRDTRRGDGGNRRRRITLAALVAATACALTVVACGGGGNTQATQAPAAGQLSAMAQLGEKLFNDTALSASGKQSCATCHVDSRAFAGDDPLAVPLGGPNMDLPGLRNTPALAYNQFTPTFSIGADGKAVGGFFRDGRSPSLADQAEKPFFTPFEMANATPEELLRRLLTRPYLDEFTAVFGKASVQDASAALRNIGQALAQYQKEDPVFHQFSSKYDAYLKGATALTPQELNGLALFNNPAKGNCTSCHVSTPTATTPALFTDFSYDNVGIPRNWKIPANIDGNTLDYVPKNGTALGEPNHDYYDLGLCGPLRDDLARSTSRCGAFKVPTLRNIALTGPYFHNGVFDTLQEVVAWYITRDTDPARWYTKADGSPDVSYNDLPAAYGSNVNVSEVPYIPGLAPTLTNSEMADLVRFLCTLTDGFDPANPTAYRVPAQCNATADSIAATRAGTAGK</sequence>
<proteinExistence type="predicted"/>
<comment type="subcellular location">
    <subcellularLocation>
        <location evidence="1">Cell envelope</location>
    </subcellularLocation>
</comment>
<evidence type="ECO:0000256" key="3">
    <source>
        <dbReference type="ARBA" id="ARBA00022723"/>
    </source>
</evidence>
<keyword evidence="4 8" id="KW-0732">Signal</keyword>
<keyword evidence="2 7" id="KW-0349">Heme</keyword>
<dbReference type="RefSeq" id="WP_224010890.1">
    <property type="nucleotide sequence ID" value="NZ_CAJZAF010000077.1"/>
</dbReference>
<feature type="domain" description="Cytochrome c" evidence="9">
    <location>
        <begin position="58"/>
        <end position="201"/>
    </location>
</feature>
<dbReference type="Proteomes" id="UP000701702">
    <property type="component" value="Unassembled WGS sequence"/>
</dbReference>
<dbReference type="InterPro" id="IPR051395">
    <property type="entry name" value="Cytochrome_c_Peroxidase/MauG"/>
</dbReference>
<evidence type="ECO:0000256" key="1">
    <source>
        <dbReference type="ARBA" id="ARBA00004196"/>
    </source>
</evidence>
<evidence type="ECO:0000256" key="8">
    <source>
        <dbReference type="SAM" id="SignalP"/>
    </source>
</evidence>
<dbReference type="PROSITE" id="PS51007">
    <property type="entry name" value="CYTC"/>
    <property type="match status" value="2"/>
</dbReference>
<protein>
    <recommendedName>
        <fullName evidence="9">Cytochrome c domain-containing protein</fullName>
    </recommendedName>
</protein>
<keyword evidence="6 7" id="KW-0408">Iron</keyword>
<reference evidence="10 11" key="1">
    <citation type="submission" date="2021-08" db="EMBL/GenBank/DDBJ databases">
        <authorList>
            <person name="Peeters C."/>
        </authorList>
    </citation>
    <scope>NUCLEOTIDE SEQUENCE [LARGE SCALE GENOMIC DNA]</scope>
    <source>
        <strain evidence="10 11">LMG 23994</strain>
    </source>
</reference>
<feature type="domain" description="Cytochrome c" evidence="9">
    <location>
        <begin position="233"/>
        <end position="425"/>
    </location>
</feature>
<accession>A0ABM8Y418</accession>
<evidence type="ECO:0000256" key="2">
    <source>
        <dbReference type="ARBA" id="ARBA00022617"/>
    </source>
</evidence>
<dbReference type="PANTHER" id="PTHR30600">
    <property type="entry name" value="CYTOCHROME C PEROXIDASE-RELATED"/>
    <property type="match status" value="1"/>
</dbReference>
<evidence type="ECO:0000256" key="4">
    <source>
        <dbReference type="ARBA" id="ARBA00022729"/>
    </source>
</evidence>
<evidence type="ECO:0000256" key="5">
    <source>
        <dbReference type="ARBA" id="ARBA00023002"/>
    </source>
</evidence>
<dbReference type="EMBL" id="CAJZAF010000077">
    <property type="protein sequence ID" value="CAG9187518.1"/>
    <property type="molecule type" value="Genomic_DNA"/>
</dbReference>
<feature type="chain" id="PRO_5046967854" description="Cytochrome c domain-containing protein" evidence="8">
    <location>
        <begin position="39"/>
        <end position="459"/>
    </location>
</feature>
<keyword evidence="5" id="KW-0560">Oxidoreductase</keyword>
<keyword evidence="3 7" id="KW-0479">Metal-binding</keyword>
<dbReference type="Gene3D" id="1.10.760.10">
    <property type="entry name" value="Cytochrome c-like domain"/>
    <property type="match status" value="2"/>
</dbReference>
<gene>
    <name evidence="10" type="ORF">LMG23994_06963</name>
</gene>
<dbReference type="InterPro" id="IPR036909">
    <property type="entry name" value="Cyt_c-like_dom_sf"/>
</dbReference>
<dbReference type="InterPro" id="IPR009056">
    <property type="entry name" value="Cyt_c-like_dom"/>
</dbReference>
<evidence type="ECO:0000259" key="9">
    <source>
        <dbReference type="PROSITE" id="PS51007"/>
    </source>
</evidence>
<dbReference type="Pfam" id="PF03150">
    <property type="entry name" value="CCP_MauG"/>
    <property type="match status" value="1"/>
</dbReference>
<feature type="signal peptide" evidence="8">
    <location>
        <begin position="1"/>
        <end position="38"/>
    </location>
</feature>